<proteinExistence type="predicted"/>
<evidence type="ECO:0000313" key="3">
    <source>
        <dbReference type="Proteomes" id="UP000070414"/>
    </source>
</evidence>
<dbReference type="AlphaFoldDB" id="A0A133UQX6"/>
<evidence type="ECO:0000313" key="2">
    <source>
        <dbReference type="EMBL" id="KXA96631.1"/>
    </source>
</evidence>
<keyword evidence="1" id="KW-0812">Transmembrane</keyword>
<gene>
    <name evidence="2" type="ORF">AKJ38_02940</name>
</gene>
<evidence type="ECO:0000256" key="1">
    <source>
        <dbReference type="SAM" id="Phobius"/>
    </source>
</evidence>
<dbReference type="InterPro" id="IPR024464">
    <property type="entry name" value="DUF2391"/>
</dbReference>
<feature type="transmembrane region" description="Helical" evidence="1">
    <location>
        <begin position="105"/>
        <end position="128"/>
    </location>
</feature>
<keyword evidence="1" id="KW-1133">Transmembrane helix</keyword>
<protein>
    <recommendedName>
        <fullName evidence="4">DUF2391 domain-containing protein</fullName>
    </recommendedName>
</protein>
<comment type="caution">
    <text evidence="2">The sequence shown here is derived from an EMBL/GenBank/DDBJ whole genome shotgun (WGS) entry which is preliminary data.</text>
</comment>
<feature type="transmembrane region" description="Helical" evidence="1">
    <location>
        <begin position="79"/>
        <end position="99"/>
    </location>
</feature>
<reference evidence="2 3" key="1">
    <citation type="journal article" date="2016" name="Sci. Rep.">
        <title>Metabolic traits of an uncultured archaeal lineage -MSBL1- from brine pools of the Red Sea.</title>
        <authorList>
            <person name="Mwirichia R."/>
            <person name="Alam I."/>
            <person name="Rashid M."/>
            <person name="Vinu M."/>
            <person name="Ba-Alawi W."/>
            <person name="Anthony Kamau A."/>
            <person name="Kamanda Ngugi D."/>
            <person name="Goker M."/>
            <person name="Klenk H.P."/>
            <person name="Bajic V."/>
            <person name="Stingl U."/>
        </authorList>
    </citation>
    <scope>NUCLEOTIDE SEQUENCE [LARGE SCALE GENOMIC DNA]</scope>
    <source>
        <strain evidence="2">SCGC-AAA259I14</strain>
    </source>
</reference>
<keyword evidence="3" id="KW-1185">Reference proteome</keyword>
<dbReference type="Proteomes" id="UP000070414">
    <property type="component" value="Unassembled WGS sequence"/>
</dbReference>
<name>A0A133UQX6_9EURY</name>
<dbReference type="EMBL" id="LHXS01000052">
    <property type="protein sequence ID" value="KXA96631.1"/>
    <property type="molecule type" value="Genomic_DNA"/>
</dbReference>
<evidence type="ECO:0008006" key="4">
    <source>
        <dbReference type="Google" id="ProtNLM"/>
    </source>
</evidence>
<dbReference type="PATRIC" id="fig|1698268.3.peg.711"/>
<keyword evidence="1" id="KW-0472">Membrane</keyword>
<organism evidence="2 3">
    <name type="scientific">candidate division MSBL1 archaeon SCGC-AAA259I14</name>
    <dbReference type="NCBI Taxonomy" id="1698268"/>
    <lineage>
        <taxon>Archaea</taxon>
        <taxon>Methanobacteriati</taxon>
        <taxon>Methanobacteriota</taxon>
        <taxon>candidate division MSBL1</taxon>
    </lineage>
</organism>
<accession>A0A133UQX6</accession>
<sequence length="132" mass="14417">MVRRFSISDTAQHMVGGFLLAGPFVVTEEVWRLAENMSLFHSFFTVLIVLVIGYGALYKADADRDPDKESEVAGIPLRLVSLVLVSYFSVAVLIFVLTAPQTFEATYLTAFKVMGIAAIFSEIGAATADTIF</sequence>
<dbReference type="Pfam" id="PF09622">
    <property type="entry name" value="DUF2391"/>
    <property type="match status" value="1"/>
</dbReference>
<feature type="transmembrane region" description="Helical" evidence="1">
    <location>
        <begin position="39"/>
        <end position="58"/>
    </location>
</feature>